<dbReference type="Proteomes" id="UP000197781">
    <property type="component" value="Chromosome"/>
</dbReference>
<dbReference type="AlphaFoldDB" id="A0A220MD78"/>
<name>A0A220MD78_9BACL</name>
<reference evidence="1 2" key="1">
    <citation type="submission" date="2016-11" db="EMBL/GenBank/DDBJ databases">
        <authorList>
            <person name="Jaros S."/>
            <person name="Januszkiewicz K."/>
            <person name="Wedrychowicz H."/>
        </authorList>
    </citation>
    <scope>NUCLEOTIDE SEQUENCE [LARGE SCALE GENOMIC DNA]</scope>
    <source>
        <strain evidence="1 2">NF2</strain>
    </source>
</reference>
<evidence type="ECO:0000313" key="2">
    <source>
        <dbReference type="Proteomes" id="UP000197781"/>
    </source>
</evidence>
<dbReference type="KEGG" id="bfm:BP422_04815"/>
<dbReference type="RefSeq" id="WP_088906796.1">
    <property type="nucleotide sequence ID" value="NZ_CP018145.1"/>
</dbReference>
<proteinExistence type="predicted"/>
<gene>
    <name evidence="1" type="ORF">BP422_04815</name>
</gene>
<sequence>MKKLIAVSVATIALLIGGAFSYKELNTTDKDYRVAISQADFIEFENIEEVEKYSGYIVQAEFAGKRSLKEWNLGEGDVKTASESEVKIQKVHKGSLEEGDTISVYEPAYFEGNVFDTVEGYNLMNEEGTYVLFLRDTGDKEGYAIIGMYQGKYDISAGMQNTKAKKAQPTDTYRSLEESEYFGENVEQFNKLKKEVLEKYN</sequence>
<organism evidence="1 2">
    <name type="scientific">Brevibacillus formosus</name>
    <dbReference type="NCBI Taxonomy" id="54913"/>
    <lineage>
        <taxon>Bacteria</taxon>
        <taxon>Bacillati</taxon>
        <taxon>Bacillota</taxon>
        <taxon>Bacilli</taxon>
        <taxon>Bacillales</taxon>
        <taxon>Paenibacillaceae</taxon>
        <taxon>Brevibacillus</taxon>
    </lineage>
</organism>
<evidence type="ECO:0000313" key="1">
    <source>
        <dbReference type="EMBL" id="ASJ52932.1"/>
    </source>
</evidence>
<accession>A0A220MD78</accession>
<dbReference type="EMBL" id="CP018145">
    <property type="protein sequence ID" value="ASJ52932.1"/>
    <property type="molecule type" value="Genomic_DNA"/>
</dbReference>
<protein>
    <submittedName>
        <fullName evidence="1">Uncharacterized protein</fullName>
    </submittedName>
</protein>